<dbReference type="EMBL" id="PRLD01000001">
    <property type="protein sequence ID" value="RAW60775.1"/>
    <property type="molecule type" value="Genomic_DNA"/>
</dbReference>
<comment type="caution">
    <text evidence="1">The sequence shown here is derived from an EMBL/GenBank/DDBJ whole genome shotgun (WGS) entry which is preliminary data.</text>
</comment>
<gene>
    <name evidence="1" type="ORF">C4N24_01315</name>
</gene>
<dbReference type="RefSeq" id="WP_112089998.1">
    <property type="nucleotide sequence ID" value="NZ_PRLD01000001.1"/>
</dbReference>
<reference evidence="1 2" key="1">
    <citation type="submission" date="2018-02" db="EMBL/GenBank/DDBJ databases">
        <title>Complete genome sequencing of Faecalibacterium prausnitzii strains isolated from the human gut.</title>
        <authorList>
            <person name="Fitzgerald B.C."/>
            <person name="Shkoporov A.N."/>
            <person name="Ross P.R."/>
            <person name="Hill C."/>
        </authorList>
    </citation>
    <scope>NUCLEOTIDE SEQUENCE [LARGE SCALE GENOMIC DNA]</scope>
    <source>
        <strain evidence="1 2">APC923/51-1</strain>
    </source>
</reference>
<dbReference type="Proteomes" id="UP000251281">
    <property type="component" value="Unassembled WGS sequence"/>
</dbReference>
<evidence type="ECO:0000313" key="2">
    <source>
        <dbReference type="Proteomes" id="UP000251281"/>
    </source>
</evidence>
<sequence length="195" mass="22476">MTYADINKMFTAEVSKYLARGYHFNAASMSGSQGETAKVDLTNGTEIIRVLLRTFSDGWDKQGTELFVGRVAEKENVRRDVAYCVNTIWNNRLEPVSSQRFYEVNGYGDSNKFYGTEADAEAVSKVRMRRYAQCPSRQNKDMTNAQTIKIAVPFIRRKLGIKNVDKSRIEVFRTPDYRYIISYRGTGYQLNRKED</sequence>
<proteinExistence type="predicted"/>
<name>A0A329UGS9_9FIRM</name>
<organism evidence="1 2">
    <name type="scientific">Faecalibacterium prausnitzii</name>
    <dbReference type="NCBI Taxonomy" id="853"/>
    <lineage>
        <taxon>Bacteria</taxon>
        <taxon>Bacillati</taxon>
        <taxon>Bacillota</taxon>
        <taxon>Clostridia</taxon>
        <taxon>Eubacteriales</taxon>
        <taxon>Oscillospiraceae</taxon>
        <taxon>Faecalibacterium</taxon>
    </lineage>
</organism>
<dbReference type="AlphaFoldDB" id="A0A329UGS9"/>
<protein>
    <submittedName>
        <fullName evidence="1">Uncharacterized protein</fullName>
    </submittedName>
</protein>
<evidence type="ECO:0000313" key="1">
    <source>
        <dbReference type="EMBL" id="RAW60775.1"/>
    </source>
</evidence>
<accession>A0A329UGS9</accession>